<keyword evidence="2" id="KW-1185">Reference proteome</keyword>
<dbReference type="AlphaFoldDB" id="A0A7W5CEI5"/>
<accession>A0A7W5CEI5</accession>
<dbReference type="Proteomes" id="UP000518605">
    <property type="component" value="Unassembled WGS sequence"/>
</dbReference>
<protein>
    <submittedName>
        <fullName evidence="1">Uncharacterized protein</fullName>
    </submittedName>
</protein>
<evidence type="ECO:0000313" key="1">
    <source>
        <dbReference type="EMBL" id="MBB3156196.1"/>
    </source>
</evidence>
<reference evidence="1 2" key="1">
    <citation type="submission" date="2020-08" db="EMBL/GenBank/DDBJ databases">
        <title>Genomic Encyclopedia of Type Strains, Phase III (KMG-III): the genomes of soil and plant-associated and newly described type strains.</title>
        <authorList>
            <person name="Whitman W."/>
        </authorList>
    </citation>
    <scope>NUCLEOTIDE SEQUENCE [LARGE SCALE GENOMIC DNA]</scope>
    <source>
        <strain evidence="1 2">CECT 8234</strain>
    </source>
</reference>
<dbReference type="RefSeq" id="WP_183571437.1">
    <property type="nucleotide sequence ID" value="NZ_CBCSLB010000038.1"/>
</dbReference>
<sequence length="143" mass="17134">MMLQLITRRLSIRRLYRETLLAKPIYLIMHGERADWYKEQWERFSLQEGRVSEDEIDAVVAYISERVEALSAYLIGIAPLKREMKKVSFYAEYAELLKRFTIDDFNNENIMLYMFLFNELLLGSTRYINIVKELEKLESRHGL</sequence>
<proteinExistence type="predicted"/>
<name>A0A7W5CEI5_9BACL</name>
<dbReference type="EMBL" id="JACHXW010000034">
    <property type="protein sequence ID" value="MBB3156196.1"/>
    <property type="molecule type" value="Genomic_DNA"/>
</dbReference>
<gene>
    <name evidence="1" type="ORF">FHS16_006318</name>
</gene>
<evidence type="ECO:0000313" key="2">
    <source>
        <dbReference type="Proteomes" id="UP000518605"/>
    </source>
</evidence>
<organism evidence="1 2">
    <name type="scientific">Paenibacillus endophyticus</name>
    <dbReference type="NCBI Taxonomy" id="1294268"/>
    <lineage>
        <taxon>Bacteria</taxon>
        <taxon>Bacillati</taxon>
        <taxon>Bacillota</taxon>
        <taxon>Bacilli</taxon>
        <taxon>Bacillales</taxon>
        <taxon>Paenibacillaceae</taxon>
        <taxon>Paenibacillus</taxon>
    </lineage>
</organism>
<comment type="caution">
    <text evidence="1">The sequence shown here is derived from an EMBL/GenBank/DDBJ whole genome shotgun (WGS) entry which is preliminary data.</text>
</comment>